<evidence type="ECO:0000313" key="1">
    <source>
        <dbReference type="EMBL" id="GBM56101.1"/>
    </source>
</evidence>
<dbReference type="AlphaFoldDB" id="A0A4Y2GT45"/>
<comment type="caution">
    <text evidence="1">The sequence shown here is derived from an EMBL/GenBank/DDBJ whole genome shotgun (WGS) entry which is preliminary data.</text>
</comment>
<gene>
    <name evidence="1" type="ORF">AVEN_43476_1</name>
</gene>
<organism evidence="1 2">
    <name type="scientific">Araneus ventricosus</name>
    <name type="common">Orbweaver spider</name>
    <name type="synonym">Epeira ventricosa</name>
    <dbReference type="NCBI Taxonomy" id="182803"/>
    <lineage>
        <taxon>Eukaryota</taxon>
        <taxon>Metazoa</taxon>
        <taxon>Ecdysozoa</taxon>
        <taxon>Arthropoda</taxon>
        <taxon>Chelicerata</taxon>
        <taxon>Arachnida</taxon>
        <taxon>Araneae</taxon>
        <taxon>Araneomorphae</taxon>
        <taxon>Entelegynae</taxon>
        <taxon>Araneoidea</taxon>
        <taxon>Araneidae</taxon>
        <taxon>Araneus</taxon>
    </lineage>
</organism>
<proteinExistence type="predicted"/>
<evidence type="ECO:0000313" key="2">
    <source>
        <dbReference type="Proteomes" id="UP000499080"/>
    </source>
</evidence>
<reference evidence="1 2" key="1">
    <citation type="journal article" date="2019" name="Sci. Rep.">
        <title>Orb-weaving spider Araneus ventricosus genome elucidates the spidroin gene catalogue.</title>
        <authorList>
            <person name="Kono N."/>
            <person name="Nakamura H."/>
            <person name="Ohtoshi R."/>
            <person name="Moran D.A.P."/>
            <person name="Shinohara A."/>
            <person name="Yoshida Y."/>
            <person name="Fujiwara M."/>
            <person name="Mori M."/>
            <person name="Tomita M."/>
            <person name="Arakawa K."/>
        </authorList>
    </citation>
    <scope>NUCLEOTIDE SEQUENCE [LARGE SCALE GENOMIC DNA]</scope>
</reference>
<sequence length="146" mass="16899">MVVWNVVKDWGLEDEAQILCSNITSSNTGHINGPIAFLEQYADREMTFSISASHVQISVTKCFRIRVPQVTSSPKVVFYKRIREKRNNLEKENHMDGCKYLKEILSESKILSNVNYLSNGTKNEKLKHHYRELIELYIVLLEGTHT</sequence>
<dbReference type="Proteomes" id="UP000499080">
    <property type="component" value="Unassembled WGS sequence"/>
</dbReference>
<keyword evidence="2" id="KW-1185">Reference proteome</keyword>
<dbReference type="EMBL" id="BGPR01001528">
    <property type="protein sequence ID" value="GBM56101.1"/>
    <property type="molecule type" value="Genomic_DNA"/>
</dbReference>
<protein>
    <submittedName>
        <fullName evidence="1">Uncharacterized protein</fullName>
    </submittedName>
</protein>
<name>A0A4Y2GT45_ARAVE</name>
<dbReference type="OrthoDB" id="8053568at2759"/>
<accession>A0A4Y2GT45</accession>